<evidence type="ECO:0000313" key="4">
    <source>
        <dbReference type="EMBL" id="RHN60540.1"/>
    </source>
</evidence>
<feature type="domain" description="Reverse transcriptase zinc-binding" evidence="2">
    <location>
        <begin position="4"/>
        <end position="62"/>
    </location>
</feature>
<dbReference type="Pfam" id="PF13966">
    <property type="entry name" value="zf-RVT"/>
    <property type="match status" value="1"/>
</dbReference>
<dbReference type="GO" id="GO:0003964">
    <property type="term" value="F:RNA-directed DNA polymerase activity"/>
    <property type="evidence" value="ECO:0007669"/>
    <property type="project" value="UniProtKB-KW"/>
</dbReference>
<dbReference type="Proteomes" id="UP000002051">
    <property type="component" value="Chromosome 4"/>
</dbReference>
<reference evidence="3 6" key="1">
    <citation type="journal article" date="2011" name="Nature">
        <title>The Medicago genome provides insight into the evolution of rhizobial symbioses.</title>
        <authorList>
            <person name="Young N.D."/>
            <person name="Debelle F."/>
            <person name="Oldroyd G.E."/>
            <person name="Geurts R."/>
            <person name="Cannon S.B."/>
            <person name="Udvardi M.K."/>
            <person name="Benedito V.A."/>
            <person name="Mayer K.F."/>
            <person name="Gouzy J."/>
            <person name="Schoof H."/>
            <person name="Van de Peer Y."/>
            <person name="Proost S."/>
            <person name="Cook D.R."/>
            <person name="Meyers B.C."/>
            <person name="Spannagl M."/>
            <person name="Cheung F."/>
            <person name="De Mita S."/>
            <person name="Krishnakumar V."/>
            <person name="Gundlach H."/>
            <person name="Zhou S."/>
            <person name="Mudge J."/>
            <person name="Bharti A.K."/>
            <person name="Murray J.D."/>
            <person name="Naoumkina M.A."/>
            <person name="Rosen B."/>
            <person name="Silverstein K.A."/>
            <person name="Tang H."/>
            <person name="Rombauts S."/>
            <person name="Zhao P.X."/>
            <person name="Zhou P."/>
            <person name="Barbe V."/>
            <person name="Bardou P."/>
            <person name="Bechner M."/>
            <person name="Bellec A."/>
            <person name="Berger A."/>
            <person name="Berges H."/>
            <person name="Bidwell S."/>
            <person name="Bisseling T."/>
            <person name="Choisne N."/>
            <person name="Couloux A."/>
            <person name="Denny R."/>
            <person name="Deshpande S."/>
            <person name="Dai X."/>
            <person name="Doyle J.J."/>
            <person name="Dudez A.M."/>
            <person name="Farmer A.D."/>
            <person name="Fouteau S."/>
            <person name="Franken C."/>
            <person name="Gibelin C."/>
            <person name="Gish J."/>
            <person name="Goldstein S."/>
            <person name="Gonzalez A.J."/>
            <person name="Green P.J."/>
            <person name="Hallab A."/>
            <person name="Hartog M."/>
            <person name="Hua A."/>
            <person name="Humphray S.J."/>
            <person name="Jeong D.H."/>
            <person name="Jing Y."/>
            <person name="Jocker A."/>
            <person name="Kenton S.M."/>
            <person name="Kim D.J."/>
            <person name="Klee K."/>
            <person name="Lai H."/>
            <person name="Lang C."/>
            <person name="Lin S."/>
            <person name="Macmil S.L."/>
            <person name="Magdelenat G."/>
            <person name="Matthews L."/>
            <person name="McCorrison J."/>
            <person name="Monaghan E.L."/>
            <person name="Mun J.H."/>
            <person name="Najar F.Z."/>
            <person name="Nicholson C."/>
            <person name="Noirot C."/>
            <person name="O'Bleness M."/>
            <person name="Paule C.R."/>
            <person name="Poulain J."/>
            <person name="Prion F."/>
            <person name="Qin B."/>
            <person name="Qu C."/>
            <person name="Retzel E.F."/>
            <person name="Riddle C."/>
            <person name="Sallet E."/>
            <person name="Samain S."/>
            <person name="Samson N."/>
            <person name="Sanders I."/>
            <person name="Saurat O."/>
            <person name="Scarpelli C."/>
            <person name="Schiex T."/>
            <person name="Segurens B."/>
            <person name="Severin A.J."/>
            <person name="Sherrier D.J."/>
            <person name="Shi R."/>
            <person name="Sims S."/>
            <person name="Singer S.R."/>
            <person name="Sinharoy S."/>
            <person name="Sterck L."/>
            <person name="Viollet A."/>
            <person name="Wang B.B."/>
            <person name="Wang K."/>
            <person name="Wang M."/>
            <person name="Wang X."/>
            <person name="Warfsmann J."/>
            <person name="Weissenbach J."/>
            <person name="White D.D."/>
            <person name="White J.D."/>
            <person name="Wiley G.B."/>
            <person name="Wincker P."/>
            <person name="Xing Y."/>
            <person name="Yang L."/>
            <person name="Yao Z."/>
            <person name="Ying F."/>
            <person name="Zhai J."/>
            <person name="Zhou L."/>
            <person name="Zuber A."/>
            <person name="Denarie J."/>
            <person name="Dixon R.A."/>
            <person name="May G.D."/>
            <person name="Schwartz D.C."/>
            <person name="Rogers J."/>
            <person name="Quetier F."/>
            <person name="Town C.D."/>
            <person name="Roe B.A."/>
        </authorList>
    </citation>
    <scope>NUCLEOTIDE SEQUENCE [LARGE SCALE GENOMIC DNA]</scope>
    <source>
        <strain evidence="3">A17</strain>
        <strain evidence="5 6">cv. Jemalong A17</strain>
    </source>
</reference>
<dbReference type="Proteomes" id="UP000265566">
    <property type="component" value="Chromosome 4"/>
</dbReference>
<reference evidence="5" key="3">
    <citation type="submission" date="2015-04" db="UniProtKB">
        <authorList>
            <consortium name="EnsemblPlants"/>
        </authorList>
    </citation>
    <scope>IDENTIFICATION</scope>
    <source>
        <strain evidence="5">cv. Jemalong A17</strain>
    </source>
</reference>
<evidence type="ECO:0000313" key="3">
    <source>
        <dbReference type="EMBL" id="AES88414.1"/>
    </source>
</evidence>
<evidence type="ECO:0000259" key="2">
    <source>
        <dbReference type="Pfam" id="PF13966"/>
    </source>
</evidence>
<organism evidence="3 6">
    <name type="scientific">Medicago truncatula</name>
    <name type="common">Barrel medic</name>
    <name type="synonym">Medicago tribuloides</name>
    <dbReference type="NCBI Taxonomy" id="3880"/>
    <lineage>
        <taxon>Eukaryota</taxon>
        <taxon>Viridiplantae</taxon>
        <taxon>Streptophyta</taxon>
        <taxon>Embryophyta</taxon>
        <taxon>Tracheophyta</taxon>
        <taxon>Spermatophyta</taxon>
        <taxon>Magnoliopsida</taxon>
        <taxon>eudicotyledons</taxon>
        <taxon>Gunneridae</taxon>
        <taxon>Pentapetalae</taxon>
        <taxon>rosids</taxon>
        <taxon>fabids</taxon>
        <taxon>Fabales</taxon>
        <taxon>Fabaceae</taxon>
        <taxon>Papilionoideae</taxon>
        <taxon>50 kb inversion clade</taxon>
        <taxon>NPAAA clade</taxon>
        <taxon>Hologalegina</taxon>
        <taxon>IRL clade</taxon>
        <taxon>Trifolieae</taxon>
        <taxon>Medicago</taxon>
    </lineage>
</organism>
<keyword evidence="1 3" id="KW-0812">Transmembrane</keyword>
<reference evidence="3 6" key="2">
    <citation type="journal article" date="2014" name="BMC Genomics">
        <title>An improved genome release (version Mt4.0) for the model legume Medicago truncatula.</title>
        <authorList>
            <person name="Tang H."/>
            <person name="Krishnakumar V."/>
            <person name="Bidwell S."/>
            <person name="Rosen B."/>
            <person name="Chan A."/>
            <person name="Zhou S."/>
            <person name="Gentzbittel L."/>
            <person name="Childs K.L."/>
            <person name="Yandell M."/>
            <person name="Gundlach H."/>
            <person name="Mayer K.F."/>
            <person name="Schwartz D.C."/>
            <person name="Town C.D."/>
        </authorList>
    </citation>
    <scope>GENOME REANNOTATION</scope>
    <source>
        <strain evidence="5 6">cv. Jemalong A17</strain>
    </source>
</reference>
<dbReference type="EnsemblPlants" id="AES88414">
    <property type="protein sequence ID" value="AES88414"/>
    <property type="gene ID" value="MTR_4g054850"/>
</dbReference>
<dbReference type="HOGENOM" id="CLU_2200858_0_0_1"/>
<accession>G7JKV4</accession>
<feature type="transmembrane region" description="Helical" evidence="1">
    <location>
        <begin position="12"/>
        <end position="27"/>
    </location>
</feature>
<dbReference type="PaxDb" id="3880-AES88414"/>
<keyword evidence="1" id="KW-0472">Membrane</keyword>
<evidence type="ECO:0000313" key="5">
    <source>
        <dbReference type="EnsemblPlants" id="AES88414"/>
    </source>
</evidence>
<dbReference type="AlphaFoldDB" id="G7JKV4"/>
<proteinExistence type="predicted"/>
<keyword evidence="4" id="KW-0808">Transferase</keyword>
<gene>
    <name evidence="3" type="ordered locus">MTR_4g054850</name>
    <name evidence="4" type="ORF">MtrunA17_Chr4g0026921</name>
</gene>
<name>G7JKV4_MEDTR</name>
<evidence type="ECO:0000313" key="6">
    <source>
        <dbReference type="Proteomes" id="UP000002051"/>
    </source>
</evidence>
<reference evidence="4" key="4">
    <citation type="journal article" date="2018" name="Nat. Plants">
        <title>Whole-genome landscape of Medicago truncatula symbiotic genes.</title>
        <authorList>
            <person name="Pecrix Y."/>
            <person name="Gamas P."/>
            <person name="Carrere S."/>
        </authorList>
    </citation>
    <scope>NUCLEOTIDE SEQUENCE</scope>
    <source>
        <tissue evidence="4">Leaves</tissue>
    </source>
</reference>
<sequence>MRLKLPSNVQFFLWELCNYLVLVYVVLKRRSMIVSDACPIYDGTNEDFLHYLFLYSCASEVWHRCLPHFLVPSANVDLKDWLKESINKHDIIINYYLEDLVFEEYIFV</sequence>
<protein>
    <submittedName>
        <fullName evidence="4">Putative reverse transcriptase zinc-binding domain-containing protein</fullName>
    </submittedName>
    <submittedName>
        <fullName evidence="3">Transmembrane protein, putative</fullName>
    </submittedName>
</protein>
<dbReference type="EMBL" id="CM001220">
    <property type="protein sequence ID" value="AES88414.1"/>
    <property type="molecule type" value="Genomic_DNA"/>
</dbReference>
<dbReference type="EMBL" id="PSQE01000004">
    <property type="protein sequence ID" value="RHN60540.1"/>
    <property type="molecule type" value="Genomic_DNA"/>
</dbReference>
<keyword evidence="1" id="KW-1133">Transmembrane helix</keyword>
<evidence type="ECO:0000256" key="1">
    <source>
        <dbReference type="SAM" id="Phobius"/>
    </source>
</evidence>
<dbReference type="Gramene" id="rna22861">
    <property type="protein sequence ID" value="RHN60540.1"/>
    <property type="gene ID" value="gene22861"/>
</dbReference>
<keyword evidence="6" id="KW-1185">Reference proteome</keyword>
<dbReference type="InterPro" id="IPR026960">
    <property type="entry name" value="RVT-Znf"/>
</dbReference>
<keyword evidence="4" id="KW-0548">Nucleotidyltransferase</keyword>
<keyword evidence="4" id="KW-0695">RNA-directed DNA polymerase</keyword>